<organism evidence="2 3">
    <name type="scientific">Venturia nashicola</name>
    <dbReference type="NCBI Taxonomy" id="86259"/>
    <lineage>
        <taxon>Eukaryota</taxon>
        <taxon>Fungi</taxon>
        <taxon>Dikarya</taxon>
        <taxon>Ascomycota</taxon>
        <taxon>Pezizomycotina</taxon>
        <taxon>Dothideomycetes</taxon>
        <taxon>Pleosporomycetidae</taxon>
        <taxon>Venturiales</taxon>
        <taxon>Venturiaceae</taxon>
        <taxon>Venturia</taxon>
    </lineage>
</organism>
<protein>
    <submittedName>
        <fullName evidence="2">Uncharacterized protein</fullName>
    </submittedName>
</protein>
<evidence type="ECO:0000313" key="3">
    <source>
        <dbReference type="Proteomes" id="UP000298493"/>
    </source>
</evidence>
<feature type="region of interest" description="Disordered" evidence="1">
    <location>
        <begin position="33"/>
        <end position="73"/>
    </location>
</feature>
<gene>
    <name evidence="2" type="ORF">E6O75_ATG04779</name>
</gene>
<comment type="caution">
    <text evidence="2">The sequence shown here is derived from an EMBL/GenBank/DDBJ whole genome shotgun (WGS) entry which is preliminary data.</text>
</comment>
<feature type="compositionally biased region" description="Low complexity" evidence="1">
    <location>
        <begin position="37"/>
        <end position="60"/>
    </location>
</feature>
<dbReference type="AlphaFoldDB" id="A0A4Z1P4C0"/>
<proteinExistence type="predicted"/>
<name>A0A4Z1P4C0_9PEZI</name>
<accession>A0A4Z1P4C0</accession>
<feature type="compositionally biased region" description="Basic residues" evidence="1">
    <location>
        <begin position="61"/>
        <end position="73"/>
    </location>
</feature>
<reference evidence="2 3" key="1">
    <citation type="submission" date="2019-04" db="EMBL/GenBank/DDBJ databases">
        <title>High contiguity whole genome sequence and gene annotation resource for two Venturia nashicola isolates.</title>
        <authorList>
            <person name="Prokchorchik M."/>
            <person name="Won K."/>
            <person name="Lee Y."/>
            <person name="Choi E.D."/>
            <person name="Segonzac C."/>
            <person name="Sohn K.H."/>
        </authorList>
    </citation>
    <scope>NUCLEOTIDE SEQUENCE [LARGE SCALE GENOMIC DNA]</scope>
    <source>
        <strain evidence="2 3">PRI2</strain>
    </source>
</reference>
<sequence>MTASKFIEHLDSVVTSPSARNVSLEDILADAAHRQRSASASSSSDSARNSDSSASKSTASKLRRFTSFKGRLG</sequence>
<evidence type="ECO:0000313" key="2">
    <source>
        <dbReference type="EMBL" id="TID21384.1"/>
    </source>
</evidence>
<keyword evidence="3" id="KW-1185">Reference proteome</keyword>
<dbReference type="Proteomes" id="UP000298493">
    <property type="component" value="Unassembled WGS sequence"/>
</dbReference>
<evidence type="ECO:0000256" key="1">
    <source>
        <dbReference type="SAM" id="MobiDB-lite"/>
    </source>
</evidence>
<dbReference type="EMBL" id="SNSC02000009">
    <property type="protein sequence ID" value="TID21384.1"/>
    <property type="molecule type" value="Genomic_DNA"/>
</dbReference>